<dbReference type="PANTHER" id="PTHR24421">
    <property type="entry name" value="NITRATE/NITRITE SENSOR PROTEIN NARX-RELATED"/>
    <property type="match status" value="1"/>
</dbReference>
<dbReference type="EC" id="2.7.13.3" evidence="2"/>
<dbReference type="InterPro" id="IPR050482">
    <property type="entry name" value="Sensor_HK_TwoCompSys"/>
</dbReference>
<evidence type="ECO:0000313" key="15">
    <source>
        <dbReference type="Proteomes" id="UP000321723"/>
    </source>
</evidence>
<feature type="transmembrane region" description="Helical" evidence="10">
    <location>
        <begin position="86"/>
        <end position="117"/>
    </location>
</feature>
<evidence type="ECO:0000256" key="9">
    <source>
        <dbReference type="SAM" id="MobiDB-lite"/>
    </source>
</evidence>
<feature type="domain" description="Histidine kinase/HSP90-like ATPase" evidence="11">
    <location>
        <begin position="332"/>
        <end position="423"/>
    </location>
</feature>
<dbReference type="AlphaFoldDB" id="A0A511FFM0"/>
<feature type="transmembrane region" description="Helical" evidence="10">
    <location>
        <begin position="60"/>
        <end position="79"/>
    </location>
</feature>
<evidence type="ECO:0000259" key="12">
    <source>
        <dbReference type="Pfam" id="PF07730"/>
    </source>
</evidence>
<protein>
    <recommendedName>
        <fullName evidence="2">histidine kinase</fullName>
        <ecNumber evidence="2">2.7.13.3</ecNumber>
    </recommendedName>
</protein>
<evidence type="ECO:0000256" key="6">
    <source>
        <dbReference type="ARBA" id="ARBA00022777"/>
    </source>
</evidence>
<dbReference type="Gene3D" id="1.20.5.1930">
    <property type="match status" value="1"/>
</dbReference>
<sequence length="445" mass="44844">MVTSRAPGRSLGHRPSRADVAVAAVTGVLAVAGLLALPLLSAVEPDPGEQAAPEVPVGSGAWWAVLLALVTQAVALAWVRSRPRTVLVAVSAATVVAALAAGAGAGGLTSLAVLVALFRGGVAVPMARLRGVLPVVLALLAADGALRGTGFSGSGPLLLASAVAQAVVVVALPLGTALVVASRRAVRAAQAGELRALARERDALVRTAVAAERTAMARELHDIAAHHLSGIALMASAIDRQIDTDPDAAHQGVRAVRDQSRVVLQDLRRLVGLLREEDAADTEAASLAGVPGLVAAAGAGAPESARATVEVLRADGVAGELGRGVGPLGQLTAYRMVQEGLANARAHAPGAPCRVTVDDRAPDAVVVTVRNGPPAAAPEPGERPHRGHGLRGMRERADLVGAALRHGPTPDGGWEVRLTVPRDPAGPPGPQDRPEPAPPTPGAAP</sequence>
<keyword evidence="5" id="KW-0547">Nucleotide-binding</keyword>
<dbReference type="CDD" id="cd16917">
    <property type="entry name" value="HATPase_UhpB-NarQ-NarX-like"/>
    <property type="match status" value="1"/>
</dbReference>
<feature type="transmembrane region" description="Helical" evidence="10">
    <location>
        <begin position="20"/>
        <end position="40"/>
    </location>
</feature>
<reference evidence="14 16" key="2">
    <citation type="submission" date="2020-08" db="EMBL/GenBank/DDBJ databases">
        <title>Sequencing the genomes of 1000 actinobacteria strains.</title>
        <authorList>
            <person name="Klenk H.-P."/>
        </authorList>
    </citation>
    <scope>NUCLEOTIDE SEQUENCE [LARGE SCALE GENOMIC DNA]</scope>
    <source>
        <strain evidence="14 16">DSM 9581</strain>
    </source>
</reference>
<feature type="transmembrane region" description="Helical" evidence="10">
    <location>
        <begin position="158"/>
        <end position="181"/>
    </location>
</feature>
<dbReference type="Gene3D" id="3.30.565.10">
    <property type="entry name" value="Histidine kinase-like ATPase, C-terminal domain"/>
    <property type="match status" value="1"/>
</dbReference>
<dbReference type="InterPro" id="IPR003594">
    <property type="entry name" value="HATPase_dom"/>
</dbReference>
<dbReference type="GO" id="GO:0016020">
    <property type="term" value="C:membrane"/>
    <property type="evidence" value="ECO:0007669"/>
    <property type="project" value="InterPro"/>
</dbReference>
<keyword evidence="6 14" id="KW-0418">Kinase</keyword>
<dbReference type="Proteomes" id="UP000321723">
    <property type="component" value="Unassembled WGS sequence"/>
</dbReference>
<evidence type="ECO:0000256" key="7">
    <source>
        <dbReference type="ARBA" id="ARBA00022840"/>
    </source>
</evidence>
<dbReference type="InterPro" id="IPR011712">
    <property type="entry name" value="Sig_transdc_His_kin_sub3_dim/P"/>
</dbReference>
<feature type="compositionally biased region" description="Pro residues" evidence="9">
    <location>
        <begin position="424"/>
        <end position="445"/>
    </location>
</feature>
<feature type="region of interest" description="Disordered" evidence="9">
    <location>
        <begin position="403"/>
        <end position="445"/>
    </location>
</feature>
<dbReference type="Pfam" id="PF07730">
    <property type="entry name" value="HisKA_3"/>
    <property type="match status" value="1"/>
</dbReference>
<keyword evidence="15" id="KW-1185">Reference proteome</keyword>
<dbReference type="PANTHER" id="PTHR24421:SF10">
    <property type="entry name" value="NITRATE_NITRITE SENSOR PROTEIN NARQ"/>
    <property type="match status" value="1"/>
</dbReference>
<evidence type="ECO:0000256" key="3">
    <source>
        <dbReference type="ARBA" id="ARBA00022553"/>
    </source>
</evidence>
<dbReference type="RefSeq" id="WP_146839672.1">
    <property type="nucleotide sequence ID" value="NZ_BJVQ01000058.1"/>
</dbReference>
<evidence type="ECO:0000313" key="16">
    <source>
        <dbReference type="Proteomes" id="UP000564629"/>
    </source>
</evidence>
<evidence type="ECO:0000256" key="5">
    <source>
        <dbReference type="ARBA" id="ARBA00022741"/>
    </source>
</evidence>
<dbReference type="Pfam" id="PF02518">
    <property type="entry name" value="HATPase_c"/>
    <property type="match status" value="1"/>
</dbReference>
<evidence type="ECO:0000256" key="8">
    <source>
        <dbReference type="ARBA" id="ARBA00023012"/>
    </source>
</evidence>
<keyword evidence="8" id="KW-0902">Two-component regulatory system</keyword>
<evidence type="ECO:0000313" key="14">
    <source>
        <dbReference type="EMBL" id="MBB5473331.1"/>
    </source>
</evidence>
<evidence type="ECO:0000256" key="4">
    <source>
        <dbReference type="ARBA" id="ARBA00022679"/>
    </source>
</evidence>
<name>A0A511FFM0_9CELL</name>
<dbReference type="InterPro" id="IPR036890">
    <property type="entry name" value="HATPase_C_sf"/>
</dbReference>
<evidence type="ECO:0000256" key="1">
    <source>
        <dbReference type="ARBA" id="ARBA00000085"/>
    </source>
</evidence>
<reference evidence="13 15" key="1">
    <citation type="submission" date="2019-07" db="EMBL/GenBank/DDBJ databases">
        <title>Whole genome shotgun sequence of Cellulomonas hominis NBRC 16055.</title>
        <authorList>
            <person name="Hosoyama A."/>
            <person name="Uohara A."/>
            <person name="Ohji S."/>
            <person name="Ichikawa N."/>
        </authorList>
    </citation>
    <scope>NUCLEOTIDE SEQUENCE [LARGE SCALE GENOMIC DNA]</scope>
    <source>
        <strain evidence="13 15">NBRC 16055</strain>
    </source>
</reference>
<dbReference type="OrthoDB" id="227596at2"/>
<dbReference type="EMBL" id="JACHDN010000001">
    <property type="protein sequence ID" value="MBB5473331.1"/>
    <property type="molecule type" value="Genomic_DNA"/>
</dbReference>
<evidence type="ECO:0000313" key="13">
    <source>
        <dbReference type="EMBL" id="GEL48021.1"/>
    </source>
</evidence>
<dbReference type="GO" id="GO:0046983">
    <property type="term" value="F:protein dimerization activity"/>
    <property type="evidence" value="ECO:0007669"/>
    <property type="project" value="InterPro"/>
</dbReference>
<feature type="domain" description="Signal transduction histidine kinase subgroup 3 dimerisation and phosphoacceptor" evidence="12">
    <location>
        <begin position="212"/>
        <end position="278"/>
    </location>
</feature>
<comment type="caution">
    <text evidence="13">The sequence shown here is derived from an EMBL/GenBank/DDBJ whole genome shotgun (WGS) entry which is preliminary data.</text>
</comment>
<dbReference type="EMBL" id="BJVQ01000058">
    <property type="protein sequence ID" value="GEL48021.1"/>
    <property type="molecule type" value="Genomic_DNA"/>
</dbReference>
<dbReference type="Proteomes" id="UP000564629">
    <property type="component" value="Unassembled WGS sequence"/>
</dbReference>
<keyword evidence="4" id="KW-0808">Transferase</keyword>
<dbReference type="SUPFAM" id="SSF55874">
    <property type="entry name" value="ATPase domain of HSP90 chaperone/DNA topoisomerase II/histidine kinase"/>
    <property type="match status" value="1"/>
</dbReference>
<dbReference type="GO" id="GO:0005524">
    <property type="term" value="F:ATP binding"/>
    <property type="evidence" value="ECO:0007669"/>
    <property type="project" value="UniProtKB-KW"/>
</dbReference>
<evidence type="ECO:0000256" key="2">
    <source>
        <dbReference type="ARBA" id="ARBA00012438"/>
    </source>
</evidence>
<keyword evidence="10" id="KW-0472">Membrane</keyword>
<proteinExistence type="predicted"/>
<keyword evidence="3" id="KW-0597">Phosphoprotein</keyword>
<keyword evidence="10" id="KW-1133">Transmembrane helix</keyword>
<evidence type="ECO:0000256" key="10">
    <source>
        <dbReference type="SAM" id="Phobius"/>
    </source>
</evidence>
<dbReference type="GO" id="GO:0000155">
    <property type="term" value="F:phosphorelay sensor kinase activity"/>
    <property type="evidence" value="ECO:0007669"/>
    <property type="project" value="InterPro"/>
</dbReference>
<gene>
    <name evidence="13" type="ORF">CHO01_31370</name>
    <name evidence="14" type="ORF">HNR08_002067</name>
</gene>
<accession>A0A511FFM0</accession>
<evidence type="ECO:0000259" key="11">
    <source>
        <dbReference type="Pfam" id="PF02518"/>
    </source>
</evidence>
<keyword evidence="7" id="KW-0067">ATP-binding</keyword>
<organism evidence="13 15">
    <name type="scientific">Cellulomonas hominis</name>
    <dbReference type="NCBI Taxonomy" id="156981"/>
    <lineage>
        <taxon>Bacteria</taxon>
        <taxon>Bacillati</taxon>
        <taxon>Actinomycetota</taxon>
        <taxon>Actinomycetes</taxon>
        <taxon>Micrococcales</taxon>
        <taxon>Cellulomonadaceae</taxon>
        <taxon>Cellulomonas</taxon>
    </lineage>
</organism>
<keyword evidence="10" id="KW-0812">Transmembrane</keyword>
<comment type="catalytic activity">
    <reaction evidence="1">
        <text>ATP + protein L-histidine = ADP + protein N-phospho-L-histidine.</text>
        <dbReference type="EC" id="2.7.13.3"/>
    </reaction>
</comment>